<evidence type="ECO:0000313" key="3">
    <source>
        <dbReference type="Proteomes" id="UP001460270"/>
    </source>
</evidence>
<keyword evidence="3" id="KW-1185">Reference proteome</keyword>
<reference evidence="3" key="1">
    <citation type="submission" date="2024-04" db="EMBL/GenBank/DDBJ databases">
        <title>Salinicola lusitanus LLJ914,a marine bacterium isolated from the Okinawa Trough.</title>
        <authorList>
            <person name="Li J."/>
        </authorList>
    </citation>
    <scope>NUCLEOTIDE SEQUENCE [LARGE SCALE GENOMIC DNA]</scope>
</reference>
<name>A0AAW0P5K8_9GOBI</name>
<proteinExistence type="predicted"/>
<protein>
    <submittedName>
        <fullName evidence="2">Uncharacterized protein</fullName>
    </submittedName>
</protein>
<evidence type="ECO:0000313" key="2">
    <source>
        <dbReference type="EMBL" id="KAK7915581.1"/>
    </source>
</evidence>
<feature type="region of interest" description="Disordered" evidence="1">
    <location>
        <begin position="1"/>
        <end position="22"/>
    </location>
</feature>
<dbReference type="AlphaFoldDB" id="A0AAW0P5K8"/>
<evidence type="ECO:0000256" key="1">
    <source>
        <dbReference type="SAM" id="MobiDB-lite"/>
    </source>
</evidence>
<sequence>MTCHEPEQQDVQGSLQEGPRSPNMLFSRTALYLPTAAEQCTQHDSDLSDLEFSEEESDVSEADSVEEAMFEDGLDSVQDRQDFSDPNWEPDTEVLAEVHVE</sequence>
<dbReference type="Proteomes" id="UP001460270">
    <property type="component" value="Unassembled WGS sequence"/>
</dbReference>
<comment type="caution">
    <text evidence="2">The sequence shown here is derived from an EMBL/GenBank/DDBJ whole genome shotgun (WGS) entry which is preliminary data.</text>
</comment>
<accession>A0AAW0P5K8</accession>
<dbReference type="EMBL" id="JBBPFD010000008">
    <property type="protein sequence ID" value="KAK7915581.1"/>
    <property type="molecule type" value="Genomic_DNA"/>
</dbReference>
<gene>
    <name evidence="2" type="ORF">WMY93_011342</name>
</gene>
<organism evidence="2 3">
    <name type="scientific">Mugilogobius chulae</name>
    <name type="common">yellowstripe goby</name>
    <dbReference type="NCBI Taxonomy" id="88201"/>
    <lineage>
        <taxon>Eukaryota</taxon>
        <taxon>Metazoa</taxon>
        <taxon>Chordata</taxon>
        <taxon>Craniata</taxon>
        <taxon>Vertebrata</taxon>
        <taxon>Euteleostomi</taxon>
        <taxon>Actinopterygii</taxon>
        <taxon>Neopterygii</taxon>
        <taxon>Teleostei</taxon>
        <taxon>Neoteleostei</taxon>
        <taxon>Acanthomorphata</taxon>
        <taxon>Gobiaria</taxon>
        <taxon>Gobiiformes</taxon>
        <taxon>Gobioidei</taxon>
        <taxon>Gobiidae</taxon>
        <taxon>Gobionellinae</taxon>
        <taxon>Mugilogobius</taxon>
    </lineage>
</organism>